<evidence type="ECO:0008006" key="4">
    <source>
        <dbReference type="Google" id="ProtNLM"/>
    </source>
</evidence>
<dbReference type="Gene3D" id="2.130.10.10">
    <property type="entry name" value="YVTN repeat-like/Quinoprotein amine dehydrogenase"/>
    <property type="match status" value="2"/>
</dbReference>
<evidence type="ECO:0000313" key="2">
    <source>
        <dbReference type="EMBL" id="QGW28739.1"/>
    </source>
</evidence>
<protein>
    <recommendedName>
        <fullName evidence="4">Exo-alpha-sialidase</fullName>
    </recommendedName>
</protein>
<accession>A0A6I6GUE5</accession>
<dbReference type="RefSeq" id="WP_157479092.1">
    <property type="nucleotide sequence ID" value="NZ_CP046566.1"/>
</dbReference>
<dbReference type="SUPFAM" id="SSF110296">
    <property type="entry name" value="Oligoxyloglucan reducing end-specific cellobiohydrolase"/>
    <property type="match status" value="1"/>
</dbReference>
<feature type="signal peptide" evidence="1">
    <location>
        <begin position="1"/>
        <end position="20"/>
    </location>
</feature>
<dbReference type="CDD" id="cd15482">
    <property type="entry name" value="Sialidase_non-viral"/>
    <property type="match status" value="1"/>
</dbReference>
<reference evidence="2 3" key="1">
    <citation type="submission" date="2019-11" db="EMBL/GenBank/DDBJ databases">
        <authorList>
            <person name="Im W.T."/>
        </authorList>
    </citation>
    <scope>NUCLEOTIDE SEQUENCE [LARGE SCALE GENOMIC DNA]</scope>
    <source>
        <strain evidence="2 3">SB-02</strain>
    </source>
</reference>
<gene>
    <name evidence="2" type="ORF">GLV81_12085</name>
</gene>
<feature type="chain" id="PRO_5026325497" description="Exo-alpha-sialidase" evidence="1">
    <location>
        <begin position="21"/>
        <end position="250"/>
    </location>
</feature>
<dbReference type="KEGG" id="fls:GLV81_12085"/>
<dbReference type="InterPro" id="IPR015943">
    <property type="entry name" value="WD40/YVTN_repeat-like_dom_sf"/>
</dbReference>
<evidence type="ECO:0000256" key="1">
    <source>
        <dbReference type="SAM" id="SignalP"/>
    </source>
</evidence>
<sequence>MKIYSSAFVLLFLPLAIEVANESTLVQHSAVATPQEHLLPLQAPTDAESMAFISSDAGNTWQETTAIPPAIAQQTAGNKQVQSAGVIIATGQLGIKRSTDNGAHWEWVISEGGVGIDVAKINGGFAAITFSTQSHTRRIRVSYDGGINWQPIDEALQPASTQRSINNLFTLAKQSYSASHPNNAPLPEEAMISSIIEVEGNFYCGHPKGVFKSADKGKTWQLLLPSKAGKVYTLSVLGKQIYAVPRHGGC</sequence>
<keyword evidence="3" id="KW-1185">Reference proteome</keyword>
<dbReference type="AlphaFoldDB" id="A0A6I6GUE5"/>
<dbReference type="Proteomes" id="UP000426027">
    <property type="component" value="Chromosome"/>
</dbReference>
<organism evidence="2 3">
    <name type="scientific">Phnomibacter ginsenosidimutans</name>
    <dbReference type="NCBI Taxonomy" id="2676868"/>
    <lineage>
        <taxon>Bacteria</taxon>
        <taxon>Pseudomonadati</taxon>
        <taxon>Bacteroidota</taxon>
        <taxon>Chitinophagia</taxon>
        <taxon>Chitinophagales</taxon>
        <taxon>Chitinophagaceae</taxon>
        <taxon>Phnomibacter</taxon>
    </lineage>
</organism>
<keyword evidence="1" id="KW-0732">Signal</keyword>
<evidence type="ECO:0000313" key="3">
    <source>
        <dbReference type="Proteomes" id="UP000426027"/>
    </source>
</evidence>
<name>A0A6I6GUE5_9BACT</name>
<dbReference type="EMBL" id="CP046566">
    <property type="protein sequence ID" value="QGW28739.1"/>
    <property type="molecule type" value="Genomic_DNA"/>
</dbReference>
<proteinExistence type="predicted"/>